<proteinExistence type="predicted"/>
<name>A0ABV7YPW2_9ACTN</name>
<dbReference type="EMBL" id="JBHRZH010000056">
    <property type="protein sequence ID" value="MFC3766731.1"/>
    <property type="molecule type" value="Genomic_DNA"/>
</dbReference>
<feature type="region of interest" description="Disordered" evidence="1">
    <location>
        <begin position="460"/>
        <end position="498"/>
    </location>
</feature>
<feature type="compositionally biased region" description="Low complexity" evidence="1">
    <location>
        <begin position="460"/>
        <end position="473"/>
    </location>
</feature>
<dbReference type="Gene3D" id="2.180.10.10">
    <property type="entry name" value="RHS repeat-associated core"/>
    <property type="match status" value="1"/>
</dbReference>
<accession>A0ABV7YPW2</accession>
<evidence type="ECO:0000256" key="1">
    <source>
        <dbReference type="SAM" id="MobiDB-lite"/>
    </source>
</evidence>
<evidence type="ECO:0000313" key="3">
    <source>
        <dbReference type="Proteomes" id="UP001595699"/>
    </source>
</evidence>
<comment type="caution">
    <text evidence="2">The sequence shown here is derived from an EMBL/GenBank/DDBJ whole genome shotgun (WGS) entry which is preliminary data.</text>
</comment>
<dbReference type="RefSeq" id="WP_205118359.1">
    <property type="nucleotide sequence ID" value="NZ_JAFBCM010000001.1"/>
</dbReference>
<gene>
    <name evidence="2" type="ORF">ACFOUW_38295</name>
</gene>
<reference evidence="3" key="1">
    <citation type="journal article" date="2019" name="Int. J. Syst. Evol. Microbiol.">
        <title>The Global Catalogue of Microorganisms (GCM) 10K type strain sequencing project: providing services to taxonomists for standard genome sequencing and annotation.</title>
        <authorList>
            <consortium name="The Broad Institute Genomics Platform"/>
            <consortium name="The Broad Institute Genome Sequencing Center for Infectious Disease"/>
            <person name="Wu L."/>
            <person name="Ma J."/>
        </authorList>
    </citation>
    <scope>NUCLEOTIDE SEQUENCE [LARGE SCALE GENOMIC DNA]</scope>
    <source>
        <strain evidence="3">CGMCC 4.7241</strain>
    </source>
</reference>
<protein>
    <recommendedName>
        <fullName evidence="4">RHS repeat protein</fullName>
    </recommendedName>
</protein>
<keyword evidence="3" id="KW-1185">Reference proteome</keyword>
<sequence>MTAYDYLNRAVTTTDTVIDAGGATRTRTETTTCDNGGYSTRAKTSQATGGIGSTLPSQTTIYDTATGAVSSITDGTSTSNTTYDDFGRVKTYTDSAEATGDARNIVTTTYDNAGRVATLADAESTVTNTYNQNGDPRDHPTSMTVSGITGAFTGRYDIEGRLIEQTWPNGLIQTAVFDAEGEQLDRRQVQDQRWLEETVAPNIHGQWRIQNSTGANVNRDQTYTYDNLGRLTLTGDTGSGSCLSHRYQFNANSNRTARITYGVGSDGKCQSTTPQTTQTSTYDAADRLQPAGTHAGLAYDAYGRITTVPAADLTAGIGNLTATYYTNDLVRSLTHDGTTVTYDLDAGARLKTWTNSNSGVVKTNHYGDSTSDSPDWISETTDHSPWTRNITDLGGNLAGTVNHTGTVTWQTVNLHGDVTATTAGSATEPDASYTTDEYGIPVGGASPTVTVGWAANNVPARRSAASPSWASASMQLRSADSSRPTPSREGTPTPTPTP</sequence>
<evidence type="ECO:0000313" key="2">
    <source>
        <dbReference type="EMBL" id="MFC3766731.1"/>
    </source>
</evidence>
<dbReference type="Proteomes" id="UP001595699">
    <property type="component" value="Unassembled WGS sequence"/>
</dbReference>
<organism evidence="2 3">
    <name type="scientific">Tenggerimyces flavus</name>
    <dbReference type="NCBI Taxonomy" id="1708749"/>
    <lineage>
        <taxon>Bacteria</taxon>
        <taxon>Bacillati</taxon>
        <taxon>Actinomycetota</taxon>
        <taxon>Actinomycetes</taxon>
        <taxon>Propionibacteriales</taxon>
        <taxon>Nocardioidaceae</taxon>
        <taxon>Tenggerimyces</taxon>
    </lineage>
</organism>
<evidence type="ECO:0008006" key="4">
    <source>
        <dbReference type="Google" id="ProtNLM"/>
    </source>
</evidence>
<feature type="compositionally biased region" description="Polar residues" evidence="1">
    <location>
        <begin position="474"/>
        <end position="492"/>
    </location>
</feature>